<evidence type="ECO:0000313" key="3">
    <source>
        <dbReference type="EMBL" id="CBX27962.1"/>
    </source>
</evidence>
<feature type="active site" description="Nucleophile" evidence="2">
    <location>
        <position position="10"/>
    </location>
</feature>
<sequence>MIDTVSLAFDIDGVFADIMSLFIDIARDEYNIDSILYKDIKCYYIEECVDIKPEIISDIINKIIDGKHSAPLKPIKGSTRVLKRLSSEGPLLFVTARPYPGPIHDWISQTLSIDPALVEVVATGSFEAKADVLLGKNISYFVEDRLETCFALNEKGVTPVVFKQPWNREKHPFMEVGSWDELELLINFNGSIR</sequence>
<feature type="active site" description="Proton donor" evidence="2">
    <location>
        <position position="12"/>
    </location>
</feature>
<dbReference type="SUPFAM" id="SSF56784">
    <property type="entry name" value="HAD-like"/>
    <property type="match status" value="1"/>
</dbReference>
<reference evidence="3" key="1">
    <citation type="journal article" date="2011" name="Environ. Microbiol.">
        <title>Genomic insights into the metabolic potential of the polycyclic aromatic hydrocarbon degrading sulfate-reducing Deltaproteobacterium N47.</title>
        <authorList>
            <person name="Bergmann F."/>
            <person name="Selesi D."/>
            <person name="Weinmaier T."/>
            <person name="Tischler P."/>
            <person name="Rattei T."/>
            <person name="Meckenstock R.U."/>
        </authorList>
    </citation>
    <scope>NUCLEOTIDE SEQUENCE</scope>
</reference>
<protein>
    <recommendedName>
        <fullName evidence="4">Haloacid dehalogenase</fullName>
    </recommendedName>
</protein>
<evidence type="ECO:0000256" key="1">
    <source>
        <dbReference type="ARBA" id="ARBA00009589"/>
    </source>
</evidence>
<dbReference type="GO" id="GO:0008253">
    <property type="term" value="F:5'-nucleotidase activity"/>
    <property type="evidence" value="ECO:0007669"/>
    <property type="project" value="InterPro"/>
</dbReference>
<dbReference type="GO" id="GO:0009264">
    <property type="term" value="P:deoxyribonucleotide catabolic process"/>
    <property type="evidence" value="ECO:0007669"/>
    <property type="project" value="InterPro"/>
</dbReference>
<evidence type="ECO:0008006" key="4">
    <source>
        <dbReference type="Google" id="ProtNLM"/>
    </source>
</evidence>
<gene>
    <name evidence="3" type="ORF">N47_G32860</name>
</gene>
<accession>E1YBL8</accession>
<dbReference type="Pfam" id="PF06941">
    <property type="entry name" value="NT5C"/>
    <property type="match status" value="1"/>
</dbReference>
<dbReference type="Gene3D" id="3.40.50.1000">
    <property type="entry name" value="HAD superfamily/HAD-like"/>
    <property type="match status" value="1"/>
</dbReference>
<organism evidence="3">
    <name type="scientific">uncultured Desulfobacterium sp</name>
    <dbReference type="NCBI Taxonomy" id="201089"/>
    <lineage>
        <taxon>Bacteria</taxon>
        <taxon>Pseudomonadati</taxon>
        <taxon>Thermodesulfobacteriota</taxon>
        <taxon>Desulfobacteria</taxon>
        <taxon>Desulfobacterales</taxon>
        <taxon>Desulfobacteriaceae</taxon>
        <taxon>Desulfobacterium</taxon>
        <taxon>environmental samples</taxon>
    </lineage>
</organism>
<comment type="similarity">
    <text evidence="1">Belongs to the 5'(3')-deoxyribonucleotidase family.</text>
</comment>
<dbReference type="InterPro" id="IPR036412">
    <property type="entry name" value="HAD-like_sf"/>
</dbReference>
<dbReference type="EMBL" id="FR695868">
    <property type="protein sequence ID" value="CBX27962.1"/>
    <property type="molecule type" value="Genomic_DNA"/>
</dbReference>
<dbReference type="InterPro" id="IPR023214">
    <property type="entry name" value="HAD_sf"/>
</dbReference>
<evidence type="ECO:0000256" key="2">
    <source>
        <dbReference type="PIRSR" id="PIRSR610708-1"/>
    </source>
</evidence>
<dbReference type="AlphaFoldDB" id="E1YBL8"/>
<name>E1YBL8_9BACT</name>
<dbReference type="InterPro" id="IPR010708">
    <property type="entry name" value="5'(3')-deoxyribonucleotidase"/>
</dbReference>
<proteinExistence type="inferred from homology"/>